<name>A0A9E4DRJ5_9ENTE</name>
<gene>
    <name evidence="5" type="ORF">K8V42_05295</name>
</gene>
<feature type="chain" id="PRO_5038572252" evidence="3">
    <location>
        <begin position="26"/>
        <end position="269"/>
    </location>
</feature>
<evidence type="ECO:0000313" key="6">
    <source>
        <dbReference type="Proteomes" id="UP000813384"/>
    </source>
</evidence>
<accession>A0A9E4DRJ5</accession>
<keyword evidence="3" id="KW-0732">Signal</keyword>
<comment type="caution">
    <text evidence="5">The sequence shown here is derived from an EMBL/GenBank/DDBJ whole genome shotgun (WGS) entry which is preliminary data.</text>
</comment>
<feature type="domain" description="TPM" evidence="4">
    <location>
        <begin position="30"/>
        <end position="144"/>
    </location>
</feature>
<keyword evidence="2" id="KW-0812">Transmembrane</keyword>
<proteinExistence type="predicted"/>
<feature type="region of interest" description="Disordered" evidence="1">
    <location>
        <begin position="235"/>
        <end position="269"/>
    </location>
</feature>
<organism evidence="5 6">
    <name type="scientific">Enterococcus aquimarinus</name>
    <dbReference type="NCBI Taxonomy" id="328396"/>
    <lineage>
        <taxon>Bacteria</taxon>
        <taxon>Bacillati</taxon>
        <taxon>Bacillota</taxon>
        <taxon>Bacilli</taxon>
        <taxon>Lactobacillales</taxon>
        <taxon>Enterococcaceae</taxon>
        <taxon>Enterococcus</taxon>
    </lineage>
</organism>
<evidence type="ECO:0000256" key="1">
    <source>
        <dbReference type="SAM" id="MobiDB-lite"/>
    </source>
</evidence>
<feature type="transmembrane region" description="Helical" evidence="2">
    <location>
        <begin position="170"/>
        <end position="197"/>
    </location>
</feature>
<protein>
    <submittedName>
        <fullName evidence="5">TPM domain-containing protein</fullName>
    </submittedName>
</protein>
<evidence type="ECO:0000313" key="5">
    <source>
        <dbReference type="EMBL" id="MCC9273688.1"/>
    </source>
</evidence>
<evidence type="ECO:0000256" key="2">
    <source>
        <dbReference type="SAM" id="Phobius"/>
    </source>
</evidence>
<feature type="signal peptide" evidence="3">
    <location>
        <begin position="1"/>
        <end position="25"/>
    </location>
</feature>
<dbReference type="Proteomes" id="UP000813384">
    <property type="component" value="Unassembled WGS sequence"/>
</dbReference>
<dbReference type="EMBL" id="JAJJVO010000079">
    <property type="protein sequence ID" value="MCC9273688.1"/>
    <property type="molecule type" value="Genomic_DNA"/>
</dbReference>
<dbReference type="InterPro" id="IPR007621">
    <property type="entry name" value="TPM_dom"/>
</dbReference>
<evidence type="ECO:0000259" key="4">
    <source>
        <dbReference type="Pfam" id="PF04536"/>
    </source>
</evidence>
<evidence type="ECO:0000256" key="3">
    <source>
        <dbReference type="SAM" id="SignalP"/>
    </source>
</evidence>
<reference evidence="5" key="1">
    <citation type="journal article" date="2021" name="PeerJ">
        <title>Extensive microbial diversity within the chicken gut microbiome revealed by metagenomics and culture.</title>
        <authorList>
            <person name="Gilroy R."/>
            <person name="Ravi A."/>
            <person name="Getino M."/>
            <person name="Pursley I."/>
            <person name="Horton D.L."/>
            <person name="Alikhan N.F."/>
            <person name="Baker D."/>
            <person name="Gharbi K."/>
            <person name="Hall N."/>
            <person name="Watson M."/>
            <person name="Adriaenssens E.M."/>
            <person name="Foster-Nyarko E."/>
            <person name="Jarju S."/>
            <person name="Secka A."/>
            <person name="Antonio M."/>
            <person name="Oren A."/>
            <person name="Chaudhuri R.R."/>
            <person name="La Ragione R."/>
            <person name="Hildebrand F."/>
            <person name="Pallen M.J."/>
        </authorList>
    </citation>
    <scope>NUCLEOTIDE SEQUENCE</scope>
    <source>
        <strain evidence="5">150</strain>
    </source>
</reference>
<sequence>MNVKKTLVSLLFIFSFLLFTPAVFAQGVTVTDNAGLFTAEEIAELTDLATDINQTIKGEVFIVTTTDNTQDPETFADDFLREQIGNDNNGSVLLLDMGQREIYISTSGNMIDYLTDSRIEQILDSVYEGMTEANYIQAARSYLTMSQSFIENGVPRGHYRVDRDTGKITYYNVLTFGEILFAIITAAIISGVVFFIVKSRYQMKSGTYTYPFLEQSNFKLSKKEDRLTNSFITTRRIPKPPANTGGGSGGGSTTHSSGGGTFGGGGRSF</sequence>
<dbReference type="Gene3D" id="3.10.310.50">
    <property type="match status" value="1"/>
</dbReference>
<keyword evidence="2" id="KW-0472">Membrane</keyword>
<reference evidence="5" key="2">
    <citation type="submission" date="2021-11" db="EMBL/GenBank/DDBJ databases">
        <authorList>
            <person name="Gilroy R."/>
        </authorList>
    </citation>
    <scope>NUCLEOTIDE SEQUENCE</scope>
    <source>
        <strain evidence="5">150</strain>
    </source>
</reference>
<dbReference type="AlphaFoldDB" id="A0A9E4DRJ5"/>
<keyword evidence="2" id="KW-1133">Transmembrane helix</keyword>
<dbReference type="Pfam" id="PF04536">
    <property type="entry name" value="TPM_phosphatase"/>
    <property type="match status" value="1"/>
</dbReference>
<feature type="compositionally biased region" description="Gly residues" evidence="1">
    <location>
        <begin position="244"/>
        <end position="269"/>
    </location>
</feature>